<feature type="compositionally biased region" description="Basic and acidic residues" evidence="7">
    <location>
        <begin position="66"/>
        <end position="82"/>
    </location>
</feature>
<feature type="compositionally biased region" description="Basic and acidic residues" evidence="7">
    <location>
        <begin position="496"/>
        <end position="506"/>
    </location>
</feature>
<reference evidence="10 11" key="1">
    <citation type="submission" date="2023-01" db="EMBL/GenBank/DDBJ databases">
        <title>Analysis of 21 Apiospora genomes using comparative genomics revels a genus with tremendous synthesis potential of carbohydrate active enzymes and secondary metabolites.</title>
        <authorList>
            <person name="Sorensen T."/>
        </authorList>
    </citation>
    <scope>NUCLEOTIDE SEQUENCE [LARGE SCALE GENOMIC DNA]</scope>
    <source>
        <strain evidence="10 11">CBS 20057</strain>
    </source>
</reference>
<dbReference type="SMART" id="SM00291">
    <property type="entry name" value="ZnF_ZZ"/>
    <property type="match status" value="1"/>
</dbReference>
<dbReference type="Pfam" id="PF00569">
    <property type="entry name" value="ZZ"/>
    <property type="match status" value="1"/>
</dbReference>
<sequence>MSSTSTAAASSLMRPRIAISFVSAVAAVSISYYCISQYLQASDTTAEGPTSLHRSNAVRRNRRRSLRPDDSSESDAQAHGDENADTNNATLPLLGPLNDDDWYNDPSQAPRQRTGENIVTLLFRVSEDNARRNAYVHRGCQCNGCGMVPIRGIRYRCANCTDFDLCEVCESQGLHIKTHVFYKVRVPAPPFGPRQIQPAWYPGDPDSALRNLPRHLLAKWANETGFERVELDAFWEQWTFIANTEWRDDPTGLCLAMDRKTFERCLVPSGGYQHTTPNLIHDRMFAFYDTNKDDLIGFEEFLHGVSYRKRKDKLKRTFEGYDIDGDGFVSRKDFLRMFRAYYVLYKQMHRDILEGLDDHMMAATEVQQLVNSRAPLSSLFGREGRVPPADHSRPMEGKVFRSNGDVDIHDGKVGVINEDKPDTSSREDILNGLFARNTNQSFFTESFSSSSRPQRSSNVDSRYWSGISSPPQNIVDLESLVNGDYSQLNDIIASISRDDHAHRPVNDNDSASSEDQDHSSPDGDAEVPEPEIRFGDSRGSIRYINGTGRRPATITRVPHPTGSANSQRLSNERRRRVQARRQLLERWKRRQFYLDVEEGALPPQGWNENEDVLESLNGVGESSKSAQPAPSPRSRSSSKVRFAEDTDDFDIRSNPSTSSRSVPERWGGMEIPDAERDAGKEILYQVTQQAFNELLDDIFKKAEDLAIRCAETRAERNKYRHLFENLEVDTNTTPPDDETVSGGTDARPPTQPQSLEELLEVSGYSVEPAPDHNESPQTGPEEGNAPNGDVDAQTTTEHQSDPTPTQETFVQQVEIYRDPTMPQFRPNDAAELLRSQEVSPVETVTPSNSSSLEQAHISRGANDDSSNAQGWSEEEEENRDPADSKNNNKIDGKHQDKEDNFHITHATLETWKRLDVAEEEAKTRGGWGKLSFREFEDIYREHEFQDTTRNRLDYLGSWIDFCIP</sequence>
<evidence type="ECO:0000256" key="1">
    <source>
        <dbReference type="ARBA" id="ARBA00022723"/>
    </source>
</evidence>
<feature type="region of interest" description="Disordered" evidence="7">
    <location>
        <begin position="44"/>
        <end position="91"/>
    </location>
</feature>
<keyword evidence="4" id="KW-0862">Zinc</keyword>
<feature type="domain" description="EF-hand" evidence="9">
    <location>
        <begin position="309"/>
        <end position="344"/>
    </location>
</feature>
<feature type="region of interest" description="Disordered" evidence="7">
    <location>
        <begin position="619"/>
        <end position="670"/>
    </location>
</feature>
<feature type="compositionally biased region" description="Low complexity" evidence="7">
    <location>
        <begin position="444"/>
        <end position="458"/>
    </location>
</feature>
<feature type="compositionally biased region" description="Low complexity" evidence="7">
    <location>
        <begin position="622"/>
        <end position="639"/>
    </location>
</feature>
<keyword evidence="1" id="KW-0479">Metal-binding</keyword>
<dbReference type="Proteomes" id="UP001396898">
    <property type="component" value="Unassembled WGS sequence"/>
</dbReference>
<keyword evidence="11" id="KW-1185">Reference proteome</keyword>
<evidence type="ECO:0000256" key="3">
    <source>
        <dbReference type="ARBA" id="ARBA00022771"/>
    </source>
</evidence>
<evidence type="ECO:0000259" key="8">
    <source>
        <dbReference type="PROSITE" id="PS50135"/>
    </source>
</evidence>
<dbReference type="PANTHER" id="PTHR23055:SF187">
    <property type="entry name" value="EF HAND DOMAIN PROTEIN (AFU_ORTHOLOGUE AFUA_6G07310)"/>
    <property type="match status" value="1"/>
</dbReference>
<evidence type="ECO:0000256" key="2">
    <source>
        <dbReference type="ARBA" id="ARBA00022737"/>
    </source>
</evidence>
<dbReference type="PROSITE" id="PS00018">
    <property type="entry name" value="EF_HAND_1"/>
    <property type="match status" value="1"/>
</dbReference>
<dbReference type="PROSITE" id="PS50135">
    <property type="entry name" value="ZF_ZZ_2"/>
    <property type="match status" value="1"/>
</dbReference>
<dbReference type="SUPFAM" id="SSF57850">
    <property type="entry name" value="RING/U-box"/>
    <property type="match status" value="1"/>
</dbReference>
<protein>
    <submittedName>
        <fullName evidence="10">E3 ubiquitin-protein ligase HERC2</fullName>
    </submittedName>
</protein>
<name>A0ABR1R0G4_9PEZI</name>
<comment type="caution">
    <text evidence="10">The sequence shown here is derived from an EMBL/GenBank/DDBJ whole genome shotgun (WGS) entry which is preliminary data.</text>
</comment>
<accession>A0ABR1R0G4</accession>
<gene>
    <name evidence="10" type="ORF">PG991_016052</name>
</gene>
<feature type="region of interest" description="Disordered" evidence="7">
    <location>
        <begin position="496"/>
        <end position="577"/>
    </location>
</feature>
<feature type="region of interest" description="Disordered" evidence="7">
    <location>
        <begin position="380"/>
        <end position="403"/>
    </location>
</feature>
<feature type="region of interest" description="Disordered" evidence="7">
    <location>
        <begin position="725"/>
        <end position="900"/>
    </location>
</feature>
<dbReference type="InterPro" id="IPR043145">
    <property type="entry name" value="Znf_ZZ_sf"/>
</dbReference>
<feature type="compositionally biased region" description="Polar residues" evidence="7">
    <location>
        <begin position="792"/>
        <end position="811"/>
    </location>
</feature>
<keyword evidence="5" id="KW-0106">Calcium</keyword>
<dbReference type="CDD" id="cd02340">
    <property type="entry name" value="ZZ_NBR1_like"/>
    <property type="match status" value="1"/>
</dbReference>
<dbReference type="PROSITE" id="PS01357">
    <property type="entry name" value="ZF_ZZ_1"/>
    <property type="match status" value="1"/>
</dbReference>
<evidence type="ECO:0000256" key="6">
    <source>
        <dbReference type="PROSITE-ProRule" id="PRU00228"/>
    </source>
</evidence>
<evidence type="ECO:0000313" key="10">
    <source>
        <dbReference type="EMBL" id="KAK7994464.1"/>
    </source>
</evidence>
<keyword evidence="3 6" id="KW-0863">Zinc-finger</keyword>
<evidence type="ECO:0000259" key="9">
    <source>
        <dbReference type="PROSITE" id="PS50222"/>
    </source>
</evidence>
<proteinExistence type="predicted"/>
<dbReference type="InterPro" id="IPR000433">
    <property type="entry name" value="Znf_ZZ"/>
</dbReference>
<organism evidence="10 11">
    <name type="scientific">Apiospora marii</name>
    <dbReference type="NCBI Taxonomy" id="335849"/>
    <lineage>
        <taxon>Eukaryota</taxon>
        <taxon>Fungi</taxon>
        <taxon>Dikarya</taxon>
        <taxon>Ascomycota</taxon>
        <taxon>Pezizomycotina</taxon>
        <taxon>Sordariomycetes</taxon>
        <taxon>Xylariomycetidae</taxon>
        <taxon>Amphisphaeriales</taxon>
        <taxon>Apiosporaceae</taxon>
        <taxon>Apiospora</taxon>
    </lineage>
</organism>
<dbReference type="Gene3D" id="3.30.60.90">
    <property type="match status" value="1"/>
</dbReference>
<dbReference type="CDD" id="cd00051">
    <property type="entry name" value="EFh"/>
    <property type="match status" value="1"/>
</dbReference>
<feature type="region of interest" description="Disordered" evidence="7">
    <location>
        <begin position="444"/>
        <end position="468"/>
    </location>
</feature>
<dbReference type="InterPro" id="IPR002048">
    <property type="entry name" value="EF_hand_dom"/>
</dbReference>
<feature type="compositionally biased region" description="Basic residues" evidence="7">
    <location>
        <begin position="56"/>
        <end position="65"/>
    </location>
</feature>
<keyword evidence="2" id="KW-0677">Repeat</keyword>
<evidence type="ECO:0000256" key="5">
    <source>
        <dbReference type="ARBA" id="ARBA00022837"/>
    </source>
</evidence>
<dbReference type="InterPro" id="IPR018247">
    <property type="entry name" value="EF_Hand_1_Ca_BS"/>
</dbReference>
<dbReference type="PROSITE" id="PS50222">
    <property type="entry name" value="EF_HAND_2"/>
    <property type="match status" value="1"/>
</dbReference>
<dbReference type="InterPro" id="IPR028846">
    <property type="entry name" value="Recoverin"/>
</dbReference>
<evidence type="ECO:0000256" key="4">
    <source>
        <dbReference type="ARBA" id="ARBA00022833"/>
    </source>
</evidence>
<evidence type="ECO:0000313" key="11">
    <source>
        <dbReference type="Proteomes" id="UP001396898"/>
    </source>
</evidence>
<dbReference type="PANTHER" id="PTHR23055">
    <property type="entry name" value="CALCIUM BINDING PROTEINS"/>
    <property type="match status" value="1"/>
</dbReference>
<feature type="compositionally biased region" description="Polar residues" evidence="7">
    <location>
        <begin position="836"/>
        <end position="853"/>
    </location>
</feature>
<feature type="domain" description="ZZ-type" evidence="8">
    <location>
        <begin position="137"/>
        <end position="189"/>
    </location>
</feature>
<dbReference type="EMBL" id="JAQQWI010000024">
    <property type="protein sequence ID" value="KAK7994464.1"/>
    <property type="molecule type" value="Genomic_DNA"/>
</dbReference>
<evidence type="ECO:0000256" key="7">
    <source>
        <dbReference type="SAM" id="MobiDB-lite"/>
    </source>
</evidence>
<dbReference type="InterPro" id="IPR011992">
    <property type="entry name" value="EF-hand-dom_pair"/>
</dbReference>
<dbReference type="SUPFAM" id="SSF47473">
    <property type="entry name" value="EF-hand"/>
    <property type="match status" value="1"/>
</dbReference>
<dbReference type="SMART" id="SM00054">
    <property type="entry name" value="EFh"/>
    <property type="match status" value="2"/>
</dbReference>
<feature type="compositionally biased region" description="Basic and acidic residues" evidence="7">
    <location>
        <begin position="382"/>
        <end position="403"/>
    </location>
</feature>
<feature type="compositionally biased region" description="Basic and acidic residues" evidence="7">
    <location>
        <begin position="879"/>
        <end position="900"/>
    </location>
</feature>
<dbReference type="Gene3D" id="1.10.238.10">
    <property type="entry name" value="EF-hand"/>
    <property type="match status" value="1"/>
</dbReference>